<evidence type="ECO:0000313" key="2">
    <source>
        <dbReference type="EMBL" id="KAK1325547.1"/>
    </source>
</evidence>
<dbReference type="PANTHER" id="PTHR37258">
    <property type="entry name" value="FANTOM PROTEIN"/>
    <property type="match status" value="1"/>
</dbReference>
<feature type="compositionally biased region" description="Low complexity" evidence="1">
    <location>
        <begin position="1"/>
        <end position="19"/>
    </location>
</feature>
<evidence type="ECO:0000256" key="1">
    <source>
        <dbReference type="SAM" id="MobiDB-lite"/>
    </source>
</evidence>
<dbReference type="Proteomes" id="UP001180020">
    <property type="component" value="Unassembled WGS sequence"/>
</dbReference>
<evidence type="ECO:0000313" key="3">
    <source>
        <dbReference type="Proteomes" id="UP001180020"/>
    </source>
</evidence>
<organism evidence="2 3">
    <name type="scientific">Acorus calamus</name>
    <name type="common">Sweet flag</name>
    <dbReference type="NCBI Taxonomy" id="4465"/>
    <lineage>
        <taxon>Eukaryota</taxon>
        <taxon>Viridiplantae</taxon>
        <taxon>Streptophyta</taxon>
        <taxon>Embryophyta</taxon>
        <taxon>Tracheophyta</taxon>
        <taxon>Spermatophyta</taxon>
        <taxon>Magnoliopsida</taxon>
        <taxon>Liliopsida</taxon>
        <taxon>Acoraceae</taxon>
        <taxon>Acorus</taxon>
    </lineage>
</organism>
<comment type="caution">
    <text evidence="2">The sequence shown here is derived from an EMBL/GenBank/DDBJ whole genome shotgun (WGS) entry which is preliminary data.</text>
</comment>
<keyword evidence="3" id="KW-1185">Reference proteome</keyword>
<feature type="region of interest" description="Disordered" evidence="1">
    <location>
        <begin position="132"/>
        <end position="153"/>
    </location>
</feature>
<dbReference type="PANTHER" id="PTHR37258:SF1">
    <property type="entry name" value="FANTOM PROTEIN"/>
    <property type="match status" value="1"/>
</dbReference>
<reference evidence="2" key="1">
    <citation type="journal article" date="2023" name="Nat. Commun.">
        <title>Diploid and tetraploid genomes of Acorus and the evolution of monocots.</title>
        <authorList>
            <person name="Ma L."/>
            <person name="Liu K.W."/>
            <person name="Li Z."/>
            <person name="Hsiao Y.Y."/>
            <person name="Qi Y."/>
            <person name="Fu T."/>
            <person name="Tang G.D."/>
            <person name="Zhang D."/>
            <person name="Sun W.H."/>
            <person name="Liu D.K."/>
            <person name="Li Y."/>
            <person name="Chen G.Z."/>
            <person name="Liu X.D."/>
            <person name="Liao X.Y."/>
            <person name="Jiang Y.T."/>
            <person name="Yu X."/>
            <person name="Hao Y."/>
            <person name="Huang J."/>
            <person name="Zhao X.W."/>
            <person name="Ke S."/>
            <person name="Chen Y.Y."/>
            <person name="Wu W.L."/>
            <person name="Hsu J.L."/>
            <person name="Lin Y.F."/>
            <person name="Huang M.D."/>
            <person name="Li C.Y."/>
            <person name="Huang L."/>
            <person name="Wang Z.W."/>
            <person name="Zhao X."/>
            <person name="Zhong W.Y."/>
            <person name="Peng D.H."/>
            <person name="Ahmad S."/>
            <person name="Lan S."/>
            <person name="Zhang J.S."/>
            <person name="Tsai W.C."/>
            <person name="Van de Peer Y."/>
            <person name="Liu Z.J."/>
        </authorList>
    </citation>
    <scope>NUCLEOTIDE SEQUENCE</scope>
    <source>
        <strain evidence="2">CP</strain>
    </source>
</reference>
<feature type="compositionally biased region" description="Basic and acidic residues" evidence="1">
    <location>
        <begin position="138"/>
        <end position="153"/>
    </location>
</feature>
<gene>
    <name evidence="2" type="ORF">QJS10_CPA01g02565</name>
</gene>
<feature type="region of interest" description="Disordered" evidence="1">
    <location>
        <begin position="96"/>
        <end position="119"/>
    </location>
</feature>
<dbReference type="AlphaFoldDB" id="A0AAV9FJC9"/>
<feature type="region of interest" description="Disordered" evidence="1">
    <location>
        <begin position="1"/>
        <end position="72"/>
    </location>
</feature>
<sequence length="309" mass="34144">MICSVSSSSSSSTNRSGPSWLDRLRHSKGFPTDDGLDLDVFVTSNPNPNLQPNPDTPSRPSLSDGHQRNRSSTDLFGLMSSVLSELFIMGDPPKIRPKALRKQQNPRPRAQPSSDADENVPWQAVLTTAPSADISGTDCRRSPEEEKAFNKKMTSDESDLSGYSCTRVTVIDTSAAEAWKSEKVVFRKGMVWKFRDKKRGGSGSGPPLSLKRKRKFGQVAAVPVTLEKRKRRNPMRALKASSKNGCTGSGVVEASKVKQIKIPSKRICRPSFLNLDCKPSPEKSPVLTLQDVCKFKKKKACLRSRHKMK</sequence>
<proteinExistence type="predicted"/>
<protein>
    <submittedName>
        <fullName evidence="2">Uncharacterized protein</fullName>
    </submittedName>
</protein>
<name>A0AAV9FJC9_ACOCL</name>
<reference evidence="2" key="2">
    <citation type="submission" date="2023-06" db="EMBL/GenBank/DDBJ databases">
        <authorList>
            <person name="Ma L."/>
            <person name="Liu K.-W."/>
            <person name="Li Z."/>
            <person name="Hsiao Y.-Y."/>
            <person name="Qi Y."/>
            <person name="Fu T."/>
            <person name="Tang G."/>
            <person name="Zhang D."/>
            <person name="Sun W.-H."/>
            <person name="Liu D.-K."/>
            <person name="Li Y."/>
            <person name="Chen G.-Z."/>
            <person name="Liu X.-D."/>
            <person name="Liao X.-Y."/>
            <person name="Jiang Y.-T."/>
            <person name="Yu X."/>
            <person name="Hao Y."/>
            <person name="Huang J."/>
            <person name="Zhao X.-W."/>
            <person name="Ke S."/>
            <person name="Chen Y.-Y."/>
            <person name="Wu W.-L."/>
            <person name="Hsu J.-L."/>
            <person name="Lin Y.-F."/>
            <person name="Huang M.-D."/>
            <person name="Li C.-Y."/>
            <person name="Huang L."/>
            <person name="Wang Z.-W."/>
            <person name="Zhao X."/>
            <person name="Zhong W.-Y."/>
            <person name="Peng D.-H."/>
            <person name="Ahmad S."/>
            <person name="Lan S."/>
            <person name="Zhang J.-S."/>
            <person name="Tsai W.-C."/>
            <person name="Van De Peer Y."/>
            <person name="Liu Z.-J."/>
        </authorList>
    </citation>
    <scope>NUCLEOTIDE SEQUENCE</scope>
    <source>
        <strain evidence="2">CP</strain>
        <tissue evidence="2">Leaves</tissue>
    </source>
</reference>
<feature type="compositionally biased region" description="Polar residues" evidence="1">
    <location>
        <begin position="102"/>
        <end position="114"/>
    </location>
</feature>
<accession>A0AAV9FJC9</accession>
<dbReference type="EMBL" id="JAUJYO010000001">
    <property type="protein sequence ID" value="KAK1325547.1"/>
    <property type="molecule type" value="Genomic_DNA"/>
</dbReference>